<feature type="non-terminal residue" evidence="2">
    <location>
        <position position="1"/>
    </location>
</feature>
<evidence type="ECO:0000313" key="2">
    <source>
        <dbReference type="EMBL" id="KKK62623.1"/>
    </source>
</evidence>
<dbReference type="InterPro" id="IPR029063">
    <property type="entry name" value="SAM-dependent_MTases_sf"/>
</dbReference>
<evidence type="ECO:0000259" key="1">
    <source>
        <dbReference type="Pfam" id="PF13649"/>
    </source>
</evidence>
<dbReference type="Pfam" id="PF13649">
    <property type="entry name" value="Methyltransf_25"/>
    <property type="match status" value="1"/>
</dbReference>
<dbReference type="SUPFAM" id="SSF53335">
    <property type="entry name" value="S-adenosyl-L-methionine-dependent methyltransferases"/>
    <property type="match status" value="1"/>
</dbReference>
<dbReference type="CDD" id="cd02440">
    <property type="entry name" value="AdoMet_MTases"/>
    <property type="match status" value="1"/>
</dbReference>
<organism evidence="2">
    <name type="scientific">marine sediment metagenome</name>
    <dbReference type="NCBI Taxonomy" id="412755"/>
    <lineage>
        <taxon>unclassified sequences</taxon>
        <taxon>metagenomes</taxon>
        <taxon>ecological metagenomes</taxon>
    </lineage>
</organism>
<dbReference type="AlphaFoldDB" id="A0A0F8X131"/>
<accession>A0A0F8X131</accession>
<proteinExistence type="predicted"/>
<dbReference type="Gene3D" id="3.40.50.150">
    <property type="entry name" value="Vaccinia Virus protein VP39"/>
    <property type="match status" value="1"/>
</dbReference>
<sequence length="179" mass="20573">RWGSEELQSARLEVMARIVKRACQYERVLDVGCGLGELAMWLGNYSCLGPYRGIDLVEELITEAKTRFDGRKYRFETHDLRDEPRPADAVIASGIFALCNDRIFWSMLDAMWESAEVVMAFNCKSSWAPENSKYLGKTAYFRDPAETLAQCRTRYTRNLILDHSYLDHDFTIGMHKGGK</sequence>
<name>A0A0F8X131_9ZZZZ</name>
<comment type="caution">
    <text evidence="2">The sequence shown here is derived from an EMBL/GenBank/DDBJ whole genome shotgun (WGS) entry which is preliminary data.</text>
</comment>
<reference evidence="2" key="1">
    <citation type="journal article" date="2015" name="Nature">
        <title>Complex archaea that bridge the gap between prokaryotes and eukaryotes.</title>
        <authorList>
            <person name="Spang A."/>
            <person name="Saw J.H."/>
            <person name="Jorgensen S.L."/>
            <person name="Zaremba-Niedzwiedzka K."/>
            <person name="Martijn J."/>
            <person name="Lind A.E."/>
            <person name="van Eijk R."/>
            <person name="Schleper C."/>
            <person name="Guy L."/>
            <person name="Ettema T.J."/>
        </authorList>
    </citation>
    <scope>NUCLEOTIDE SEQUENCE</scope>
</reference>
<protein>
    <recommendedName>
        <fullName evidence="1">Methyltransferase domain-containing protein</fullName>
    </recommendedName>
</protein>
<dbReference type="InterPro" id="IPR041698">
    <property type="entry name" value="Methyltransf_25"/>
</dbReference>
<dbReference type="EMBL" id="LAZR01061906">
    <property type="protein sequence ID" value="KKK62623.1"/>
    <property type="molecule type" value="Genomic_DNA"/>
</dbReference>
<gene>
    <name evidence="2" type="ORF">LCGC14_3002470</name>
</gene>
<feature type="domain" description="Methyltransferase" evidence="1">
    <location>
        <begin position="28"/>
        <end position="111"/>
    </location>
</feature>